<evidence type="ECO:0000313" key="1">
    <source>
        <dbReference type="EMBL" id="KAL2038953.1"/>
    </source>
</evidence>
<comment type="caution">
    <text evidence="1">The sequence shown here is derived from an EMBL/GenBank/DDBJ whole genome shotgun (WGS) entry which is preliminary data.</text>
</comment>
<evidence type="ECO:0008006" key="3">
    <source>
        <dbReference type="Google" id="ProtNLM"/>
    </source>
</evidence>
<dbReference type="EMBL" id="JBEFKJ010000028">
    <property type="protein sequence ID" value="KAL2038953.1"/>
    <property type="molecule type" value="Genomic_DNA"/>
</dbReference>
<name>A0ABR3ZZY8_9LECA</name>
<protein>
    <recommendedName>
        <fullName evidence="3">BTB domain-containing protein</fullName>
    </recommendedName>
</protein>
<evidence type="ECO:0000313" key="2">
    <source>
        <dbReference type="Proteomes" id="UP001590950"/>
    </source>
</evidence>
<organism evidence="1 2">
    <name type="scientific">Stereocaulon virgatum</name>
    <dbReference type="NCBI Taxonomy" id="373712"/>
    <lineage>
        <taxon>Eukaryota</taxon>
        <taxon>Fungi</taxon>
        <taxon>Dikarya</taxon>
        <taxon>Ascomycota</taxon>
        <taxon>Pezizomycotina</taxon>
        <taxon>Lecanoromycetes</taxon>
        <taxon>OSLEUM clade</taxon>
        <taxon>Lecanoromycetidae</taxon>
        <taxon>Lecanorales</taxon>
        <taxon>Lecanorineae</taxon>
        <taxon>Stereocaulaceae</taxon>
        <taxon>Stereocaulon</taxon>
    </lineage>
</organism>
<dbReference type="Proteomes" id="UP001590950">
    <property type="component" value="Unassembled WGS sequence"/>
</dbReference>
<proteinExistence type="predicted"/>
<gene>
    <name evidence="1" type="ORF">N7G274_008293</name>
</gene>
<sequence length="425" mass="48032">MTRKTASSTDGTPNFSATPSSEVVICKEGEIMLEIIVPTTGAHNHYRCSRTILQSQSEYFNVLLDPIKFSEGIAIEAKVFELSKHYTDHASMPASKLPSVIVSDVGQLPKACISLNTVIRLFLNILHDPATPWPVPRSQSISLVVLLAIIADRLAAIRPIKEYLRAQRLDTTLLKDKKGGTAYKLELDNRQRLLAGLIFGFPSWVRQCSATLIIDGPQRRPTTNMDSGGDEEAEDHALWWTLPNGVEEELVCRRTYVLGTISSVQKHFLDLYIKRPQCRLGYGSSPQCDSFQLGQMLRFLTRKGSITMESTLSPALEEPELYNGNIIDIIARLRECPSYQIDENHSHCGLRTRLLPILDRLELGQVAMCLTCWEEDRVKESWLESPWQGSWEFKKRDRGMGCQEHRKAKEMYTAAERDWTPVQPG</sequence>
<accession>A0ABR3ZZY8</accession>
<keyword evidence="2" id="KW-1185">Reference proteome</keyword>
<reference evidence="1 2" key="1">
    <citation type="submission" date="2024-09" db="EMBL/GenBank/DDBJ databases">
        <title>Rethinking Asexuality: The Enigmatic Case of Functional Sexual Genes in Lepraria (Stereocaulaceae).</title>
        <authorList>
            <person name="Doellman M."/>
            <person name="Sun Y."/>
            <person name="Barcenas-Pena A."/>
            <person name="Lumbsch H.T."/>
            <person name="Grewe F."/>
        </authorList>
    </citation>
    <scope>NUCLEOTIDE SEQUENCE [LARGE SCALE GENOMIC DNA]</scope>
    <source>
        <strain evidence="1 2">Mercado 3170</strain>
    </source>
</reference>